<accession>A0A9W9G5N5</accession>
<protein>
    <recommendedName>
        <fullName evidence="1">Retrovirus-related Pol polyprotein from transposon TNT 1-94-like beta-barrel domain-containing protein</fullName>
    </recommendedName>
</protein>
<dbReference type="Proteomes" id="UP001141434">
    <property type="component" value="Unassembled WGS sequence"/>
</dbReference>
<dbReference type="RefSeq" id="XP_056515236.1">
    <property type="nucleotide sequence ID" value="XM_056651969.1"/>
</dbReference>
<dbReference type="GeneID" id="81391137"/>
<dbReference type="OrthoDB" id="3799035at2759"/>
<evidence type="ECO:0000313" key="2">
    <source>
        <dbReference type="EMBL" id="KAJ5111757.1"/>
    </source>
</evidence>
<evidence type="ECO:0000259" key="1">
    <source>
        <dbReference type="Pfam" id="PF22936"/>
    </source>
</evidence>
<reference evidence="2" key="2">
    <citation type="journal article" date="2023" name="IMA Fungus">
        <title>Comparative genomic study of the Penicillium genus elucidates a diverse pangenome and 15 lateral gene transfer events.</title>
        <authorList>
            <person name="Petersen C."/>
            <person name="Sorensen T."/>
            <person name="Nielsen M.R."/>
            <person name="Sondergaard T.E."/>
            <person name="Sorensen J.L."/>
            <person name="Fitzpatrick D.A."/>
            <person name="Frisvad J.C."/>
            <person name="Nielsen K.L."/>
        </authorList>
    </citation>
    <scope>NUCLEOTIDE SEQUENCE</scope>
    <source>
        <strain evidence="2">IBT 34128</strain>
    </source>
</reference>
<sequence length="282" mass="31447">MKTKPIGREDTKWIVDTGASRHICGDAAYLIDFKPYQPHETPYSWRTAGGNNAVAIGTGTARIGLLQNDGSVNYITFPCVYNPECEYSLWATGKTNREDRIGYNDIDLTLHDLSDNRKVIGYAKRIDDIPFLYLTGATHAYSAISIAAAAISAELAHRRLAHAGIPKRRTNQNDLTNINDVVAGEEIFDCEACRLAKSKKIISHDIRQRAEKEGTRFGACGRPIRQAYLFLRSSIRFGYHRRLLSLSIRYLLDDVGQSLASIDRLGEGDPCQIRQVGEDLAN</sequence>
<evidence type="ECO:0000313" key="3">
    <source>
        <dbReference type="Proteomes" id="UP001141434"/>
    </source>
</evidence>
<keyword evidence="3" id="KW-1185">Reference proteome</keyword>
<dbReference type="EMBL" id="JAPMSZ010000002">
    <property type="protein sequence ID" value="KAJ5111757.1"/>
    <property type="molecule type" value="Genomic_DNA"/>
</dbReference>
<dbReference type="InterPro" id="IPR054722">
    <property type="entry name" value="PolX-like_BBD"/>
</dbReference>
<name>A0A9W9G5N5_9EURO</name>
<organism evidence="2 3">
    <name type="scientific">Penicillium alfredii</name>
    <dbReference type="NCBI Taxonomy" id="1506179"/>
    <lineage>
        <taxon>Eukaryota</taxon>
        <taxon>Fungi</taxon>
        <taxon>Dikarya</taxon>
        <taxon>Ascomycota</taxon>
        <taxon>Pezizomycotina</taxon>
        <taxon>Eurotiomycetes</taxon>
        <taxon>Eurotiomycetidae</taxon>
        <taxon>Eurotiales</taxon>
        <taxon>Aspergillaceae</taxon>
        <taxon>Penicillium</taxon>
    </lineage>
</organism>
<dbReference type="Pfam" id="PF22936">
    <property type="entry name" value="Pol_BBD"/>
    <property type="match status" value="1"/>
</dbReference>
<dbReference type="AlphaFoldDB" id="A0A9W9G5N5"/>
<reference evidence="2" key="1">
    <citation type="submission" date="2022-11" db="EMBL/GenBank/DDBJ databases">
        <authorList>
            <person name="Petersen C."/>
        </authorList>
    </citation>
    <scope>NUCLEOTIDE SEQUENCE</scope>
    <source>
        <strain evidence="2">IBT 34128</strain>
    </source>
</reference>
<gene>
    <name evidence="2" type="ORF">NUU61_001387</name>
</gene>
<feature type="domain" description="Retrovirus-related Pol polyprotein from transposon TNT 1-94-like beta-barrel" evidence="1">
    <location>
        <begin position="13"/>
        <end position="94"/>
    </location>
</feature>
<comment type="caution">
    <text evidence="2">The sequence shown here is derived from an EMBL/GenBank/DDBJ whole genome shotgun (WGS) entry which is preliminary data.</text>
</comment>
<proteinExistence type="predicted"/>